<evidence type="ECO:0000313" key="1">
    <source>
        <dbReference type="EMBL" id="CAB4125171.1"/>
    </source>
</evidence>
<organism evidence="1">
    <name type="scientific">uncultured Caudovirales phage</name>
    <dbReference type="NCBI Taxonomy" id="2100421"/>
    <lineage>
        <taxon>Viruses</taxon>
        <taxon>Duplodnaviria</taxon>
        <taxon>Heunggongvirae</taxon>
        <taxon>Uroviricota</taxon>
        <taxon>Caudoviricetes</taxon>
        <taxon>Peduoviridae</taxon>
        <taxon>Maltschvirus</taxon>
        <taxon>Maltschvirus maltsch</taxon>
    </lineage>
</organism>
<name>A0A6J5KTA7_9CAUD</name>
<dbReference type="EMBL" id="LR796188">
    <property type="protein sequence ID" value="CAB4125171.1"/>
    <property type="molecule type" value="Genomic_DNA"/>
</dbReference>
<sequence>MGYLSNTVVTVDAILTKKGRELLARGDGSFKITQFALADDEIDYTLYNPNHVSGSAYYGEAIEAMPLLEAFPDENQIMKYKLATLPRGTAKLPVLDIGFSAIILKQGASLAITPQTLNYLSSTNTFEAGGYVATIADARTLNTFNGVGINTTEAVALNSTTTLGTNVSKTVIGTSINLTATTVNTLFGNNTSLQTTITVVGRDSGARLTIPVTITKVNQ</sequence>
<proteinExistence type="predicted"/>
<protein>
    <submittedName>
        <fullName evidence="1">Uncharacterized protein</fullName>
    </submittedName>
</protein>
<gene>
    <name evidence="1" type="ORF">UFOVP54_74</name>
</gene>
<accession>A0A6J5KTA7</accession>
<reference evidence="1" key="1">
    <citation type="submission" date="2020-04" db="EMBL/GenBank/DDBJ databases">
        <authorList>
            <person name="Chiriac C."/>
            <person name="Salcher M."/>
            <person name="Ghai R."/>
            <person name="Kavagutti S V."/>
        </authorList>
    </citation>
    <scope>NUCLEOTIDE SEQUENCE</scope>
</reference>